<evidence type="ECO:0000259" key="4">
    <source>
        <dbReference type="PROSITE" id="PS50009"/>
    </source>
</evidence>
<evidence type="ECO:0000256" key="1">
    <source>
        <dbReference type="ARBA" id="ARBA00022658"/>
    </source>
</evidence>
<dbReference type="InterPro" id="IPR001895">
    <property type="entry name" value="RASGEF_cat_dom"/>
</dbReference>
<dbReference type="InterPro" id="IPR036964">
    <property type="entry name" value="RASGEF_cat_dom_sf"/>
</dbReference>
<feature type="compositionally biased region" description="Low complexity" evidence="3">
    <location>
        <begin position="193"/>
        <end position="206"/>
    </location>
</feature>
<keyword evidence="1 2" id="KW-0344">Guanine-nucleotide releasing factor</keyword>
<name>A0ABP1CMK9_9APHY</name>
<dbReference type="Proteomes" id="UP001497453">
    <property type="component" value="Chromosome 1"/>
</dbReference>
<accession>A0ABP1CMK9</accession>
<proteinExistence type="predicted"/>
<dbReference type="SUPFAM" id="SSF48366">
    <property type="entry name" value="Ras GEF"/>
    <property type="match status" value="1"/>
</dbReference>
<keyword evidence="7" id="KW-1185">Reference proteome</keyword>
<dbReference type="PROSITE" id="PS50009">
    <property type="entry name" value="RASGEF_CAT"/>
    <property type="match status" value="1"/>
</dbReference>
<dbReference type="InterPro" id="IPR023578">
    <property type="entry name" value="Ras_GEF_dom_sf"/>
</dbReference>
<feature type="compositionally biased region" description="Polar residues" evidence="3">
    <location>
        <begin position="482"/>
        <end position="499"/>
    </location>
</feature>
<organism evidence="6 7">
    <name type="scientific">Somion occarium</name>
    <dbReference type="NCBI Taxonomy" id="3059160"/>
    <lineage>
        <taxon>Eukaryota</taxon>
        <taxon>Fungi</taxon>
        <taxon>Dikarya</taxon>
        <taxon>Basidiomycota</taxon>
        <taxon>Agaricomycotina</taxon>
        <taxon>Agaricomycetes</taxon>
        <taxon>Polyporales</taxon>
        <taxon>Cerrenaceae</taxon>
        <taxon>Somion</taxon>
    </lineage>
</organism>
<feature type="compositionally biased region" description="Low complexity" evidence="3">
    <location>
        <begin position="722"/>
        <end position="732"/>
    </location>
</feature>
<reference evidence="7" key="1">
    <citation type="submission" date="2024-04" db="EMBL/GenBank/DDBJ databases">
        <authorList>
            <person name="Shaw F."/>
            <person name="Minotto A."/>
        </authorList>
    </citation>
    <scope>NUCLEOTIDE SEQUENCE [LARGE SCALE GENOMIC DNA]</scope>
</reference>
<feature type="region of interest" description="Disordered" evidence="3">
    <location>
        <begin position="1"/>
        <end position="216"/>
    </location>
</feature>
<feature type="compositionally biased region" description="Polar residues" evidence="3">
    <location>
        <begin position="25"/>
        <end position="54"/>
    </location>
</feature>
<dbReference type="InterPro" id="IPR000651">
    <property type="entry name" value="Ras-like_Gua-exchang_fac_N"/>
</dbReference>
<dbReference type="Gene3D" id="3.40.50.300">
    <property type="entry name" value="P-loop containing nucleotide triphosphate hydrolases"/>
    <property type="match status" value="1"/>
</dbReference>
<dbReference type="Pfam" id="PF00617">
    <property type="entry name" value="RasGEF"/>
    <property type="match status" value="1"/>
</dbReference>
<evidence type="ECO:0000313" key="6">
    <source>
        <dbReference type="EMBL" id="CAL1695879.1"/>
    </source>
</evidence>
<dbReference type="PANTHER" id="PTHR23113">
    <property type="entry name" value="GUANINE NUCLEOTIDE EXCHANGE FACTOR"/>
    <property type="match status" value="1"/>
</dbReference>
<feature type="compositionally biased region" description="Basic and acidic residues" evidence="3">
    <location>
        <begin position="520"/>
        <end position="536"/>
    </location>
</feature>
<evidence type="ECO:0000259" key="5">
    <source>
        <dbReference type="PROSITE" id="PS50212"/>
    </source>
</evidence>
<sequence length="1081" mass="119570">MTAPNVQPDLPQIPSLPPLEMPTHSFLSSDAETSQDPESMLVNTVPPSDSSTLDRGSPTPSLLAPPTSLRKSISVDSFIKQKHIPTRPARSIRVNAPGPYLLPTSEGAARDASPSGQDYYASGPSVSHRQEHEHQPSRRTVSTHNRGTVISTSLNEPYTPSYENSDGERSEELRRHAGKGKSVSRQAVPEGELTLPSRLPSSSPISTKAPDPIVPERSSSLLNKLSKPRSLMSVNTHLLPPKYSHHRPEVAIAVIGTRGCGKSTVIRKGLKAYGLSDPSVLTIQQESAGLIDDLQYTLRVGRIPHGGNSPDSVLRVMEIDIAPSDDVENKLARLCSAALSVNGTVFCFDSSDLGSFSRVEPVIRSLDYLKLPSIVLACKSDMDRRVDLNEATSVLHQLDVGLVEATTTHDAGKMRIRDTFELILKLASKATERSTPRNPASPAIVSAAGTAPWDISRADSATPTAATSHSAMQSAQAASPSYTQAQPRGSSPRIPQTHDTLPHSPPARARSMGDLLTEQDLIRKDSREQRETDWERNPSPGNGENSFNGGKEEPPQPSAAVRAPPWVTLDDLLDKLLFVAVSDDADPVFVNHFFLTYRRFATPRSILLAMQKRMRTLDQPTGDPMFACFAQMKICCLLDCWMRTYATDFAVPGTAGAFSALIKSILGKTYLLHYGSEFIPFMEILPTLKDKDAFWAVKVEAPAEDSDEESIIAEPALRSPEESSLSSVSSHSFQHPEPDRVVSQPLLTRERKSSLPLARFTTRDKSHGHSNGGPKSRPSPKAILNKLSDIASRIDRIDPSEIAQEISRVECEYFLQIEPRHWLQHVFSHGKEKNEIRSDSITRFNVLSNHIGSWVQSMILSHDKPKARARQIEKFADVANRLRIENNYSGLRAVVAGVNGATFDGDMSVDIYRAKNPSSWKTFQSFDQLLQSVRSHQKYRMALRNTKGACIPALEIHLSDLIRAHEGNCDFHDDDPAKIHWAKFNMMGRFIDTIAQCQRACRESGAYQYAKRHDLYDAMLIDNPELLMTDEMQSQRHPLSDPEANNYEPRGVELPRTMTREDTPHPAAKDGAPILKKIFFW</sequence>
<feature type="domain" description="N-terminal Ras-GEF" evidence="5">
    <location>
        <begin position="557"/>
        <end position="686"/>
    </location>
</feature>
<dbReference type="InterPro" id="IPR008937">
    <property type="entry name" value="Ras-like_GEF"/>
</dbReference>
<evidence type="ECO:0000256" key="2">
    <source>
        <dbReference type="PROSITE-ProRule" id="PRU00168"/>
    </source>
</evidence>
<dbReference type="Pfam" id="PF00618">
    <property type="entry name" value="RasGEF_N"/>
    <property type="match status" value="1"/>
</dbReference>
<protein>
    <submittedName>
        <fullName evidence="6">Uncharacterized protein</fullName>
    </submittedName>
</protein>
<feature type="region of interest" description="Disordered" evidence="3">
    <location>
        <begin position="716"/>
        <end position="781"/>
    </location>
</feature>
<feature type="compositionally biased region" description="Polar residues" evidence="3">
    <location>
        <begin position="539"/>
        <end position="548"/>
    </location>
</feature>
<evidence type="ECO:0000256" key="3">
    <source>
        <dbReference type="SAM" id="MobiDB-lite"/>
    </source>
</evidence>
<dbReference type="SUPFAM" id="SSF52540">
    <property type="entry name" value="P-loop containing nucleoside triphosphate hydrolases"/>
    <property type="match status" value="1"/>
</dbReference>
<feature type="compositionally biased region" description="Low complexity" evidence="3">
    <location>
        <begin position="57"/>
        <end position="69"/>
    </location>
</feature>
<dbReference type="EMBL" id="OZ037944">
    <property type="protein sequence ID" value="CAL1695879.1"/>
    <property type="molecule type" value="Genomic_DNA"/>
</dbReference>
<dbReference type="PROSITE" id="PS50212">
    <property type="entry name" value="RASGEF_NTER"/>
    <property type="match status" value="1"/>
</dbReference>
<gene>
    <name evidence="6" type="ORF">GFSPODELE1_LOCUS931</name>
</gene>
<evidence type="ECO:0000313" key="7">
    <source>
        <dbReference type="Proteomes" id="UP001497453"/>
    </source>
</evidence>
<feature type="domain" description="Ras-GEF" evidence="4">
    <location>
        <begin position="798"/>
        <end position="1031"/>
    </location>
</feature>
<feature type="region of interest" description="Disordered" evidence="3">
    <location>
        <begin position="459"/>
        <end position="561"/>
    </location>
</feature>
<dbReference type="Gene3D" id="1.10.840.10">
    <property type="entry name" value="Ras guanine-nucleotide exchange factors catalytic domain"/>
    <property type="match status" value="1"/>
</dbReference>
<dbReference type="Gene3D" id="1.20.870.10">
    <property type="entry name" value="Son of sevenless (SoS) protein Chain: S domain 1"/>
    <property type="match status" value="1"/>
</dbReference>
<feature type="compositionally biased region" description="Low complexity" evidence="3">
    <location>
        <begin position="459"/>
        <end position="481"/>
    </location>
</feature>
<feature type="compositionally biased region" description="Basic and acidic residues" evidence="3">
    <location>
        <begin position="166"/>
        <end position="175"/>
    </location>
</feature>
<dbReference type="PANTHER" id="PTHR23113:SF348">
    <property type="entry name" value="GUANYL-NUCLEOTIDE EXCHANGE FACTOR RASGEF, PUTATIVE (AFU_ORTHOLOGUE AFUA_1G04700)-RELATED"/>
    <property type="match status" value="1"/>
</dbReference>
<feature type="compositionally biased region" description="Polar residues" evidence="3">
    <location>
        <begin position="138"/>
        <end position="164"/>
    </location>
</feature>
<dbReference type="InterPro" id="IPR027417">
    <property type="entry name" value="P-loop_NTPase"/>
</dbReference>
<dbReference type="SMART" id="SM00147">
    <property type="entry name" value="RasGEF"/>
    <property type="match status" value="1"/>
</dbReference>